<sequence>MLAGNEWSARRSCWLAVLLVSLIKIPSSHAADVTFTARYRGEPSGRFENTTPQAGFCGQWPTHCSGVQTVGLPLIYVKNSIAYAPDPRDQFYIKLPGRRTVNVTNAQTQDTYPMVFEILAVSQKVHHGSYANPVFTRYPRGGCNYRVTYLTNAQWTMYLWDVQNPQQPQPCYSTGTEAQVGQQILAPVQELAVAYRLNMPSPLAMKPGMYHGSEVYSVGPGMDFDFGNGVTALNANSLTLNFELDVQHAFVIDFPPGSERAVLEPPGGWMGWLSRGQPPQRLYRDLLFRIWSSGPFTAYKLCQYPAGDRCGIRNAANHEVPVKVGVSLPGGIRAQGNKEVNQLELPSGKEAALKFEAMSTVFNRSGQLHFEVQREHAKEMLEHPGSTYRGNVTVVFDADM</sequence>
<dbReference type="AlphaFoldDB" id="A0AA42RUW2"/>
<feature type="signal peptide" evidence="1">
    <location>
        <begin position="1"/>
        <end position="30"/>
    </location>
</feature>
<dbReference type="EMBL" id="JAOCGG010000016">
    <property type="protein sequence ID" value="MDH1630624.1"/>
    <property type="molecule type" value="Genomic_DNA"/>
</dbReference>
<dbReference type="Proteomes" id="UP001160882">
    <property type="component" value="Unassembled WGS sequence"/>
</dbReference>
<protein>
    <recommendedName>
        <fullName evidence="4">Fimbrial protein</fullName>
    </recommendedName>
</protein>
<accession>A0AA42RUW2</accession>
<evidence type="ECO:0008006" key="4">
    <source>
        <dbReference type="Google" id="ProtNLM"/>
    </source>
</evidence>
<evidence type="ECO:0000313" key="3">
    <source>
        <dbReference type="Proteomes" id="UP001160882"/>
    </source>
</evidence>
<dbReference type="RefSeq" id="WP_280081730.1">
    <property type="nucleotide sequence ID" value="NZ_JAOCGG010000016.1"/>
</dbReference>
<proteinExistence type="predicted"/>
<gene>
    <name evidence="2" type="ORF">N5I14_10250</name>
</gene>
<reference evidence="2" key="1">
    <citation type="submission" date="2022-09" db="EMBL/GenBank/DDBJ databases">
        <title>Intensive care unit water sources are persistently colonized with multi-drug resistant bacteria and are the site of extensive horizontal gene transfer of antibiotic resistance genes.</title>
        <authorList>
            <person name="Diorio-Toth L."/>
        </authorList>
    </citation>
    <scope>NUCLEOTIDE SEQUENCE</scope>
    <source>
        <strain evidence="2">GD03782</strain>
    </source>
</reference>
<feature type="chain" id="PRO_5041408406" description="Fimbrial protein" evidence="1">
    <location>
        <begin position="31"/>
        <end position="400"/>
    </location>
</feature>
<evidence type="ECO:0000256" key="1">
    <source>
        <dbReference type="SAM" id="SignalP"/>
    </source>
</evidence>
<comment type="caution">
    <text evidence="2">The sequence shown here is derived from an EMBL/GenBank/DDBJ whole genome shotgun (WGS) entry which is preliminary data.</text>
</comment>
<name>A0AA42RUW2_9PSED</name>
<organism evidence="2 3">
    <name type="scientific">Pseudomonas mosselii</name>
    <dbReference type="NCBI Taxonomy" id="78327"/>
    <lineage>
        <taxon>Bacteria</taxon>
        <taxon>Pseudomonadati</taxon>
        <taxon>Pseudomonadota</taxon>
        <taxon>Gammaproteobacteria</taxon>
        <taxon>Pseudomonadales</taxon>
        <taxon>Pseudomonadaceae</taxon>
        <taxon>Pseudomonas</taxon>
    </lineage>
</organism>
<keyword evidence="1" id="KW-0732">Signal</keyword>
<evidence type="ECO:0000313" key="2">
    <source>
        <dbReference type="EMBL" id="MDH1630624.1"/>
    </source>
</evidence>